<keyword evidence="1" id="KW-0597">Phosphoprotein</keyword>
<dbReference type="GO" id="GO:0003677">
    <property type="term" value="F:DNA binding"/>
    <property type="evidence" value="ECO:0007669"/>
    <property type="project" value="InterPro"/>
</dbReference>
<evidence type="ECO:0000256" key="1">
    <source>
        <dbReference type="PROSITE-ProRule" id="PRU00169"/>
    </source>
</evidence>
<accession>A0A4R6ICI8</accession>
<feature type="domain" description="Response regulatory" evidence="2">
    <location>
        <begin position="2"/>
        <end position="113"/>
    </location>
</feature>
<dbReference type="InterPro" id="IPR011006">
    <property type="entry name" value="CheY-like_superfamily"/>
</dbReference>
<organism evidence="4 5">
    <name type="scientific">Pedobacter duraquae</name>
    <dbReference type="NCBI Taxonomy" id="425511"/>
    <lineage>
        <taxon>Bacteria</taxon>
        <taxon>Pseudomonadati</taxon>
        <taxon>Bacteroidota</taxon>
        <taxon>Sphingobacteriia</taxon>
        <taxon>Sphingobacteriales</taxon>
        <taxon>Sphingobacteriaceae</taxon>
        <taxon>Pedobacter</taxon>
    </lineage>
</organism>
<keyword evidence="5" id="KW-1185">Reference proteome</keyword>
<dbReference type="OrthoDB" id="1646880at2"/>
<dbReference type="GO" id="GO:0000156">
    <property type="term" value="F:phosphorelay response regulator activity"/>
    <property type="evidence" value="ECO:0007669"/>
    <property type="project" value="InterPro"/>
</dbReference>
<dbReference type="PROSITE" id="PS50930">
    <property type="entry name" value="HTH_LYTTR"/>
    <property type="match status" value="1"/>
</dbReference>
<reference evidence="4 5" key="1">
    <citation type="submission" date="2019-03" db="EMBL/GenBank/DDBJ databases">
        <title>Genomic Encyclopedia of Archaeal and Bacterial Type Strains, Phase II (KMG-II): from individual species to whole genera.</title>
        <authorList>
            <person name="Goeker M."/>
        </authorList>
    </citation>
    <scope>NUCLEOTIDE SEQUENCE [LARGE SCALE GENOMIC DNA]</scope>
    <source>
        <strain evidence="4 5">DSM 19034</strain>
    </source>
</reference>
<dbReference type="RefSeq" id="WP_133558784.1">
    <property type="nucleotide sequence ID" value="NZ_SNWM01000006.1"/>
</dbReference>
<comment type="caution">
    <text evidence="4">The sequence shown here is derived from an EMBL/GenBank/DDBJ whole genome shotgun (WGS) entry which is preliminary data.</text>
</comment>
<evidence type="ECO:0000259" key="2">
    <source>
        <dbReference type="PROSITE" id="PS50110"/>
    </source>
</evidence>
<dbReference type="InterPro" id="IPR007492">
    <property type="entry name" value="LytTR_DNA-bd_dom"/>
</dbReference>
<dbReference type="PANTHER" id="PTHR37299:SF1">
    <property type="entry name" value="STAGE 0 SPORULATION PROTEIN A HOMOLOG"/>
    <property type="match status" value="1"/>
</dbReference>
<evidence type="ECO:0000313" key="5">
    <source>
        <dbReference type="Proteomes" id="UP000295499"/>
    </source>
</evidence>
<feature type="modified residue" description="4-aspartylphosphate" evidence="1">
    <location>
        <position position="53"/>
    </location>
</feature>
<gene>
    <name evidence="4" type="ORF">CLV32_4176</name>
</gene>
<evidence type="ECO:0000259" key="3">
    <source>
        <dbReference type="PROSITE" id="PS50930"/>
    </source>
</evidence>
<proteinExistence type="predicted"/>
<dbReference type="SMART" id="SM00850">
    <property type="entry name" value="LytTR"/>
    <property type="match status" value="1"/>
</dbReference>
<evidence type="ECO:0000313" key="4">
    <source>
        <dbReference type="EMBL" id="TDO19554.1"/>
    </source>
</evidence>
<dbReference type="AlphaFoldDB" id="A0A4R6ICI8"/>
<dbReference type="Pfam" id="PF00072">
    <property type="entry name" value="Response_reg"/>
    <property type="match status" value="1"/>
</dbReference>
<dbReference type="Pfam" id="PF04397">
    <property type="entry name" value="LytTR"/>
    <property type="match status" value="1"/>
</dbReference>
<dbReference type="PROSITE" id="PS50110">
    <property type="entry name" value="RESPONSE_REGULATORY"/>
    <property type="match status" value="1"/>
</dbReference>
<dbReference type="SMART" id="SM00448">
    <property type="entry name" value="REC"/>
    <property type="match status" value="1"/>
</dbReference>
<protein>
    <submittedName>
        <fullName evidence="4">LytTR family two component transcriptional regulator</fullName>
    </submittedName>
</protein>
<dbReference type="Gene3D" id="2.40.50.1020">
    <property type="entry name" value="LytTr DNA-binding domain"/>
    <property type="match status" value="1"/>
</dbReference>
<dbReference type="Proteomes" id="UP000295499">
    <property type="component" value="Unassembled WGS sequence"/>
</dbReference>
<name>A0A4R6ICI8_9SPHI</name>
<dbReference type="InterPro" id="IPR046947">
    <property type="entry name" value="LytR-like"/>
</dbReference>
<dbReference type="EMBL" id="SNWM01000006">
    <property type="protein sequence ID" value="TDO19554.1"/>
    <property type="molecule type" value="Genomic_DNA"/>
</dbReference>
<feature type="domain" description="HTH LytTR-type" evidence="3">
    <location>
        <begin position="130"/>
        <end position="228"/>
    </location>
</feature>
<sequence>MRVIAIDDEPVALDILRTHAEKVPFVKFEHSFLSATEALIYANKETPDLILLDIDMPDLSGLEFAEMMRQKTQIIFTTAHAEHALKGFELAATDYLLKPINFGRFLKACELARSRMHDVKESNGLTPDFIFVKDGYDWVRINLAELLYVKAEDNYVSLVTIKKSVLTRMTLTEMQEKLPADEFIKVHKSYIVAVNRIEKIEQHQITVYDSFIPLSKSYRDLIYTRIQHR</sequence>
<dbReference type="InterPro" id="IPR001789">
    <property type="entry name" value="Sig_transdc_resp-reg_receiver"/>
</dbReference>
<dbReference type="Gene3D" id="3.40.50.2300">
    <property type="match status" value="1"/>
</dbReference>
<dbReference type="SUPFAM" id="SSF52172">
    <property type="entry name" value="CheY-like"/>
    <property type="match status" value="1"/>
</dbReference>
<dbReference type="PANTHER" id="PTHR37299">
    <property type="entry name" value="TRANSCRIPTIONAL REGULATOR-RELATED"/>
    <property type="match status" value="1"/>
</dbReference>